<keyword evidence="1" id="KW-0813">Transport</keyword>
<keyword evidence="3" id="KW-0406">Ion transport</keyword>
<evidence type="ECO:0000256" key="3">
    <source>
        <dbReference type="ARBA" id="ARBA00023065"/>
    </source>
</evidence>
<evidence type="ECO:0000256" key="2">
    <source>
        <dbReference type="ARBA" id="ARBA00022449"/>
    </source>
</evidence>
<keyword evidence="5" id="KW-1185">Reference proteome</keyword>
<gene>
    <name evidence="4" type="ORF">Ahy_A09g044282</name>
</gene>
<reference evidence="4 5" key="1">
    <citation type="submission" date="2019-01" db="EMBL/GenBank/DDBJ databases">
        <title>Sequencing of cultivated peanut Arachis hypogaea provides insights into genome evolution and oil improvement.</title>
        <authorList>
            <person name="Chen X."/>
        </authorList>
    </citation>
    <scope>NUCLEOTIDE SEQUENCE [LARGE SCALE GENOMIC DNA]</scope>
    <source>
        <strain evidence="5">cv. Fuhuasheng</strain>
        <tissue evidence="4">Leaves</tissue>
    </source>
</reference>
<evidence type="ECO:0000313" key="5">
    <source>
        <dbReference type="Proteomes" id="UP000289738"/>
    </source>
</evidence>
<dbReference type="GO" id="GO:0015386">
    <property type="term" value="F:potassium:proton antiporter activity"/>
    <property type="evidence" value="ECO:0007669"/>
    <property type="project" value="InterPro"/>
</dbReference>
<dbReference type="STRING" id="3818.A0A445BJT1"/>
<dbReference type="SUPFAM" id="SSF52540">
    <property type="entry name" value="P-loop containing nucleoside triphosphate hydrolases"/>
    <property type="match status" value="1"/>
</dbReference>
<dbReference type="PANTHER" id="PTHR16254:SF14">
    <property type="entry name" value="TRANSMEMBRANE AND COILED-COIL DOMAIN-CONTAINING PROTEIN 3"/>
    <property type="match status" value="1"/>
</dbReference>
<dbReference type="AlphaFoldDB" id="A0A445BJT1"/>
<protein>
    <submittedName>
        <fullName evidence="4">Uncharacterized protein</fullName>
    </submittedName>
</protein>
<evidence type="ECO:0000313" key="4">
    <source>
        <dbReference type="EMBL" id="RYR38937.1"/>
    </source>
</evidence>
<accession>A0A445BJT1</accession>
<keyword evidence="2" id="KW-0050">Antiport</keyword>
<dbReference type="InterPro" id="IPR045158">
    <property type="entry name" value="KEA4/5/6-like"/>
</dbReference>
<dbReference type="EMBL" id="SDMP01000009">
    <property type="protein sequence ID" value="RYR38937.1"/>
    <property type="molecule type" value="Genomic_DNA"/>
</dbReference>
<comment type="caution">
    <text evidence="4">The sequence shown here is derived from an EMBL/GenBank/DDBJ whole genome shotgun (WGS) entry which is preliminary data.</text>
</comment>
<proteinExistence type="predicted"/>
<organism evidence="4 5">
    <name type="scientific">Arachis hypogaea</name>
    <name type="common">Peanut</name>
    <dbReference type="NCBI Taxonomy" id="3818"/>
    <lineage>
        <taxon>Eukaryota</taxon>
        <taxon>Viridiplantae</taxon>
        <taxon>Streptophyta</taxon>
        <taxon>Embryophyta</taxon>
        <taxon>Tracheophyta</taxon>
        <taxon>Spermatophyta</taxon>
        <taxon>Magnoliopsida</taxon>
        <taxon>eudicotyledons</taxon>
        <taxon>Gunneridae</taxon>
        <taxon>Pentapetalae</taxon>
        <taxon>rosids</taxon>
        <taxon>fabids</taxon>
        <taxon>Fabales</taxon>
        <taxon>Fabaceae</taxon>
        <taxon>Papilionoideae</taxon>
        <taxon>50 kb inversion clade</taxon>
        <taxon>dalbergioids sensu lato</taxon>
        <taxon>Dalbergieae</taxon>
        <taxon>Pterocarpus clade</taxon>
        <taxon>Arachis</taxon>
    </lineage>
</organism>
<dbReference type="Gene3D" id="3.40.50.300">
    <property type="entry name" value="P-loop containing nucleotide triphosphate hydrolases"/>
    <property type="match status" value="1"/>
</dbReference>
<evidence type="ECO:0000256" key="1">
    <source>
        <dbReference type="ARBA" id="ARBA00022448"/>
    </source>
</evidence>
<dbReference type="Proteomes" id="UP000289738">
    <property type="component" value="Chromosome A09"/>
</dbReference>
<dbReference type="PANTHER" id="PTHR16254">
    <property type="entry name" value="POTASSIUM/PROTON ANTIPORTER-RELATED"/>
    <property type="match status" value="1"/>
</dbReference>
<sequence>MKLAAKLDIISPHLSVESAAKPVRAHGFGAARPLNALPYNIKNNSKLGLSGQKYFINTLVGKKIKSLPVVDERVNRAGIDGAEAARLAKETRSKAEKHGEEVVRRKRAAASLRGGGASPLYLTQTTLSIKVGGDSDLRSEVRRKVKPRAATFGRQSLIKIEYMFDEVKKASASCIPYVKAYEDLSFCMLVEERSANEATQVLKFLMERNSVNALHGQVTSGTLILQDCVVSLLFALLPVLGGTSGVLQGVTYMTKSGERVNLSGGQKQWIQLGRALYQNVNIYLLDDPFSAVDADIATNLFNKHSGSETLDTVEWHSWVFSGQ</sequence>
<name>A0A445BJT1_ARAHY</name>
<dbReference type="InterPro" id="IPR027417">
    <property type="entry name" value="P-loop_NTPase"/>
</dbReference>